<keyword evidence="1" id="KW-0812">Transmembrane</keyword>
<evidence type="ECO:0000313" key="3">
    <source>
        <dbReference type="Proteomes" id="UP000192333"/>
    </source>
</evidence>
<keyword evidence="1" id="KW-1133">Transmembrane helix</keyword>
<dbReference type="RefSeq" id="WP_084120571.1">
    <property type="nucleotide sequence ID" value="NZ_LT838813.1"/>
</dbReference>
<sequence length="299" mass="34895">MGRIIFFISSILYFNFTLHSQAQDIEVEGYFQQDSAKLGERVGYVLKAKYKEGINLVFPDSTYDFTPFVLLEKKTYISKTIDEITLDSAVYYVSNFSLDPVATLSLPVYEVFRYDSLEHRPLEAGLALKLTIDQIPEELNFRDNNVYQPIPTEFNILILIAALVALVIISGIVLIFFGKKIRHQYQIWLEKRKYKRFLQKWQHAETAFSTNPDMSQADELLGLWKAYMEHLREKPFREWTTTEISEFLDNKEIIKDFRAIEMVIYAGKEGKDILETCTNLKDICTDSFKKKITTQDEPK</sequence>
<reference evidence="3" key="1">
    <citation type="submission" date="2017-04" db="EMBL/GenBank/DDBJ databases">
        <authorList>
            <person name="Varghese N."/>
            <person name="Submissions S."/>
        </authorList>
    </citation>
    <scope>NUCLEOTIDE SEQUENCE [LARGE SCALE GENOMIC DNA]</scope>
    <source>
        <strain evidence="3">DSM 16537</strain>
    </source>
</reference>
<feature type="transmembrane region" description="Helical" evidence="1">
    <location>
        <begin position="154"/>
        <end position="177"/>
    </location>
</feature>
<proteinExistence type="predicted"/>
<evidence type="ECO:0000256" key="1">
    <source>
        <dbReference type="SAM" id="Phobius"/>
    </source>
</evidence>
<keyword evidence="3" id="KW-1185">Reference proteome</keyword>
<evidence type="ECO:0000313" key="2">
    <source>
        <dbReference type="EMBL" id="SMD43698.1"/>
    </source>
</evidence>
<dbReference type="Proteomes" id="UP000192333">
    <property type="component" value="Chromosome I"/>
</dbReference>
<accession>A0A1W2H507</accession>
<gene>
    <name evidence="2" type="ORF">SAMN00777080_2305</name>
</gene>
<name>A0A1W2H507_9BACT</name>
<protein>
    <submittedName>
        <fullName evidence="2">Uncharacterized protein</fullName>
    </submittedName>
</protein>
<keyword evidence="1" id="KW-0472">Membrane</keyword>
<organism evidence="2 3">
    <name type="scientific">Aquiflexum balticum DSM 16537</name>
    <dbReference type="NCBI Taxonomy" id="758820"/>
    <lineage>
        <taxon>Bacteria</taxon>
        <taxon>Pseudomonadati</taxon>
        <taxon>Bacteroidota</taxon>
        <taxon>Cytophagia</taxon>
        <taxon>Cytophagales</taxon>
        <taxon>Cyclobacteriaceae</taxon>
        <taxon>Aquiflexum</taxon>
    </lineage>
</organism>
<dbReference type="STRING" id="758820.SAMN00777080_2305"/>
<dbReference type="AlphaFoldDB" id="A0A1W2H507"/>
<dbReference type="EMBL" id="LT838813">
    <property type="protein sequence ID" value="SMD43698.1"/>
    <property type="molecule type" value="Genomic_DNA"/>
</dbReference>